<accession>A0A9E8RW99</accession>
<dbReference type="EMBL" id="CP106878">
    <property type="protein sequence ID" value="WAA10079.1"/>
    <property type="molecule type" value="Genomic_DNA"/>
</dbReference>
<organism evidence="1 2">
    <name type="scientific">Fervidibacillus albus</name>
    <dbReference type="NCBI Taxonomy" id="2980026"/>
    <lineage>
        <taxon>Bacteria</taxon>
        <taxon>Bacillati</taxon>
        <taxon>Bacillota</taxon>
        <taxon>Bacilli</taxon>
        <taxon>Bacillales</taxon>
        <taxon>Bacillaceae</taxon>
        <taxon>Fervidibacillus</taxon>
    </lineage>
</organism>
<protein>
    <submittedName>
        <fullName evidence="1">NERD domain-containing protein</fullName>
    </submittedName>
</protein>
<reference evidence="1" key="1">
    <citation type="submission" date="2022-09" db="EMBL/GenBank/DDBJ databases">
        <title>Complete Genomes of Fervidibacillus albus and Fervidibacillus halotolerans isolated from tidal flat sediments.</title>
        <authorList>
            <person name="Kwon K.K."/>
            <person name="Yang S.-H."/>
            <person name="Park M.J."/>
            <person name="Oh H.-M."/>
        </authorList>
    </citation>
    <scope>NUCLEOTIDE SEQUENCE</scope>
    <source>
        <strain evidence="1">MEBiC13591</strain>
    </source>
</reference>
<keyword evidence="2" id="KW-1185">Reference proteome</keyword>
<evidence type="ECO:0000313" key="2">
    <source>
        <dbReference type="Proteomes" id="UP001164718"/>
    </source>
</evidence>
<dbReference type="RefSeq" id="WP_275417864.1">
    <property type="nucleotide sequence ID" value="NZ_CP106878.1"/>
</dbReference>
<dbReference type="KEGG" id="faf:OE104_01675"/>
<gene>
    <name evidence="1" type="ORF">OE104_01675</name>
</gene>
<evidence type="ECO:0000313" key="1">
    <source>
        <dbReference type="EMBL" id="WAA10079.1"/>
    </source>
</evidence>
<proteinExistence type="predicted"/>
<dbReference type="AlphaFoldDB" id="A0A9E8RW99"/>
<dbReference type="Proteomes" id="UP001164718">
    <property type="component" value="Chromosome"/>
</dbReference>
<name>A0A9E8RW99_9BACI</name>
<sequence length="305" mass="36386">MGQLVKLQDYISRYESGIYKYPSRFIRLKRRQWEQMKRSWEAQNEPEIIEEFEKVQWDEKREKKKIFTKLTGWLHRNADSDSDSEEILFRTEEQSSFIPQSIDQLKKHFLDEIFHVQILWASSTLTERSYVDSSFYKEEQLKFLLQRLPDTFLLFYRPLFLLKKAPVEGESIILTPTEVYVLLFLEEEKDAVFVEGGGRFWEKRIQKQKKKLVNPMIRLNRTETIIRSIFQADAIDLPIKKLIVSRNGYIDFPSVPFGVTIVDQRNFHEWLQKAQSFSSPIKHMQLKAAQSIFQYCKTNAIPRVD</sequence>